<evidence type="ECO:0008006" key="2">
    <source>
        <dbReference type="Google" id="ProtNLM"/>
    </source>
</evidence>
<protein>
    <recommendedName>
        <fullName evidence="2">Leucine-binding protein domain-containing protein</fullName>
    </recommendedName>
</protein>
<dbReference type="Gene3D" id="3.40.50.2300">
    <property type="match status" value="1"/>
</dbReference>
<name>A0A645HJ27_9ZZZZ</name>
<dbReference type="InterPro" id="IPR028082">
    <property type="entry name" value="Peripla_BP_I"/>
</dbReference>
<evidence type="ECO:0000313" key="1">
    <source>
        <dbReference type="EMBL" id="MPN38199.1"/>
    </source>
</evidence>
<organism evidence="1">
    <name type="scientific">bioreactor metagenome</name>
    <dbReference type="NCBI Taxonomy" id="1076179"/>
    <lineage>
        <taxon>unclassified sequences</taxon>
        <taxon>metagenomes</taxon>
        <taxon>ecological metagenomes</taxon>
    </lineage>
</organism>
<dbReference type="SUPFAM" id="SSF53822">
    <property type="entry name" value="Periplasmic binding protein-like I"/>
    <property type="match status" value="1"/>
</dbReference>
<gene>
    <name evidence="1" type="ORF">SDC9_185723</name>
</gene>
<comment type="caution">
    <text evidence="1">The sequence shown here is derived from an EMBL/GenBank/DDBJ whole genome shotgun (WGS) entry which is preliminary data.</text>
</comment>
<sequence>MGGMGYSPELAKKFMPEAIKIEAKYYTPRSNQPFDSDSIQEAVMLFVLAQAIEKAGSLDTEKVAQILRTEEFPSVMSLSGTVKFEPGGQNIHALSVITQIKDLDYKTVFPIKYQKAQPVFPMTPWDKR</sequence>
<reference evidence="1" key="1">
    <citation type="submission" date="2019-08" db="EMBL/GenBank/DDBJ databases">
        <authorList>
            <person name="Kucharzyk K."/>
            <person name="Murdoch R.W."/>
            <person name="Higgins S."/>
            <person name="Loffler F."/>
        </authorList>
    </citation>
    <scope>NUCLEOTIDE SEQUENCE</scope>
</reference>
<proteinExistence type="predicted"/>
<accession>A0A645HJ27</accession>
<dbReference type="EMBL" id="VSSQ01093285">
    <property type="protein sequence ID" value="MPN38199.1"/>
    <property type="molecule type" value="Genomic_DNA"/>
</dbReference>
<dbReference type="AlphaFoldDB" id="A0A645HJ27"/>